<evidence type="ECO:0000256" key="2">
    <source>
        <dbReference type="ARBA" id="ARBA00023098"/>
    </source>
</evidence>
<comment type="similarity">
    <text evidence="1">Belongs to the enoyl-CoA hydratase/isomerase family.</text>
</comment>
<dbReference type="PANTHER" id="PTHR11941">
    <property type="entry name" value="ENOYL-COA HYDRATASE-RELATED"/>
    <property type="match status" value="1"/>
</dbReference>
<name>A0A6J7PMT0_9ZZZZ</name>
<proteinExistence type="inferred from homology"/>
<keyword evidence="3" id="KW-0456">Lyase</keyword>
<dbReference type="SUPFAM" id="SSF52096">
    <property type="entry name" value="ClpP/crotonase"/>
    <property type="match status" value="1"/>
</dbReference>
<reference evidence="4" key="1">
    <citation type="submission" date="2020-05" db="EMBL/GenBank/DDBJ databases">
        <authorList>
            <person name="Chiriac C."/>
            <person name="Salcher M."/>
            <person name="Ghai R."/>
            <person name="Kavagutti S V."/>
        </authorList>
    </citation>
    <scope>NUCLEOTIDE SEQUENCE</scope>
</reference>
<accession>A0A6J7PMT0</accession>
<dbReference type="Gene3D" id="3.90.226.10">
    <property type="entry name" value="2-enoyl-CoA Hydratase, Chain A, domain 1"/>
    <property type="match status" value="1"/>
</dbReference>
<dbReference type="InterPro" id="IPR018376">
    <property type="entry name" value="Enoyl-CoA_hyd/isom_CS"/>
</dbReference>
<dbReference type="CDD" id="cd06558">
    <property type="entry name" value="crotonase-like"/>
    <property type="match status" value="1"/>
</dbReference>
<dbReference type="InterPro" id="IPR029045">
    <property type="entry name" value="ClpP/crotonase-like_dom_sf"/>
</dbReference>
<gene>
    <name evidence="4" type="ORF">UFOPK4020_00954</name>
</gene>
<dbReference type="PROSITE" id="PS00166">
    <property type="entry name" value="ENOYL_COA_HYDRATASE"/>
    <property type="match status" value="1"/>
</dbReference>
<protein>
    <submittedName>
        <fullName evidence="4">Unannotated protein</fullName>
    </submittedName>
</protein>
<dbReference type="GO" id="GO:0016829">
    <property type="term" value="F:lyase activity"/>
    <property type="evidence" value="ECO:0007669"/>
    <property type="project" value="UniProtKB-KW"/>
</dbReference>
<dbReference type="Pfam" id="PF00378">
    <property type="entry name" value="ECH_1"/>
    <property type="match status" value="1"/>
</dbReference>
<dbReference type="GO" id="GO:0006635">
    <property type="term" value="P:fatty acid beta-oxidation"/>
    <property type="evidence" value="ECO:0007669"/>
    <property type="project" value="TreeGrafter"/>
</dbReference>
<dbReference type="PANTHER" id="PTHR11941:SF169">
    <property type="entry name" value="(7AS)-7A-METHYL-1,5-DIOXO-2,3,5,6,7,7A-HEXAHYDRO-1H-INDENE-CARBOXYL-COA HYDROLASE"/>
    <property type="match status" value="1"/>
</dbReference>
<evidence type="ECO:0000256" key="3">
    <source>
        <dbReference type="ARBA" id="ARBA00023239"/>
    </source>
</evidence>
<organism evidence="4">
    <name type="scientific">freshwater metagenome</name>
    <dbReference type="NCBI Taxonomy" id="449393"/>
    <lineage>
        <taxon>unclassified sequences</taxon>
        <taxon>metagenomes</taxon>
        <taxon>ecological metagenomes</taxon>
    </lineage>
</organism>
<dbReference type="EMBL" id="CAFBOV010000194">
    <property type="protein sequence ID" value="CAB5003284.1"/>
    <property type="molecule type" value="Genomic_DNA"/>
</dbReference>
<evidence type="ECO:0000256" key="1">
    <source>
        <dbReference type="ARBA" id="ARBA00005254"/>
    </source>
</evidence>
<evidence type="ECO:0000313" key="4">
    <source>
        <dbReference type="EMBL" id="CAB5003284.1"/>
    </source>
</evidence>
<sequence length="243" mass="25957">MTVQLNWGESVLVATIDRPERRNAVDQPTLFELASALDESVIRKTRVVIITGTAPAFCSGADLSGVRETEFTDALHKFLVQLATLPSVTIAAIAGPALGAGAQIAMSCDLRVATAQSVIGVPAARLGLVVNHWTVERLARECSWPVARAMLLAARNYSGAELASFGSVHRLGELEDAINWANEIALLAPLSMAGHKAALNASSRAPEIDQLVQSARDRAWASSDVEEGRSAFIEKRQAKFKGE</sequence>
<dbReference type="InterPro" id="IPR001753">
    <property type="entry name" value="Enoyl-CoA_hydra/iso"/>
</dbReference>
<dbReference type="AlphaFoldDB" id="A0A6J7PMT0"/>
<keyword evidence="2" id="KW-0443">Lipid metabolism</keyword>